<protein>
    <recommendedName>
        <fullName evidence="5">SAP domain-containing protein</fullName>
    </recommendedName>
</protein>
<dbReference type="OrthoDB" id="2527403at2759"/>
<dbReference type="STRING" id="336963.C4JYY9"/>
<organism evidence="3 4">
    <name type="scientific">Uncinocarpus reesii (strain UAMH 1704)</name>
    <dbReference type="NCBI Taxonomy" id="336963"/>
    <lineage>
        <taxon>Eukaryota</taxon>
        <taxon>Fungi</taxon>
        <taxon>Dikarya</taxon>
        <taxon>Ascomycota</taxon>
        <taxon>Pezizomycotina</taxon>
        <taxon>Eurotiomycetes</taxon>
        <taxon>Eurotiomycetidae</taxon>
        <taxon>Onygenales</taxon>
        <taxon>Onygenaceae</taxon>
        <taxon>Uncinocarpus</taxon>
    </lineage>
</organism>
<dbReference type="KEGG" id="ure:UREG_07390"/>
<keyword evidence="4" id="KW-1185">Reference proteome</keyword>
<dbReference type="GeneID" id="8439991"/>
<gene>
    <name evidence="3" type="ORF">UREG_07390</name>
</gene>
<dbReference type="InParanoid" id="C4JYY9"/>
<dbReference type="VEuPathDB" id="FungiDB:UREG_07390"/>
<dbReference type="HOGENOM" id="CLU_1251491_0_0_1"/>
<evidence type="ECO:0000256" key="2">
    <source>
        <dbReference type="SAM" id="MobiDB-lite"/>
    </source>
</evidence>
<dbReference type="InterPro" id="IPR018803">
    <property type="entry name" value="Ish1/Msc1-like"/>
</dbReference>
<feature type="coiled-coil region" evidence="1">
    <location>
        <begin position="70"/>
        <end position="97"/>
    </location>
</feature>
<reference evidence="4" key="1">
    <citation type="journal article" date="2009" name="Genome Res.">
        <title>Comparative genomic analyses of the human fungal pathogens Coccidioides and their relatives.</title>
        <authorList>
            <person name="Sharpton T.J."/>
            <person name="Stajich J.E."/>
            <person name="Rounsley S.D."/>
            <person name="Gardner M.J."/>
            <person name="Wortman J.R."/>
            <person name="Jordar V.S."/>
            <person name="Maiti R."/>
            <person name="Kodira C.D."/>
            <person name="Neafsey D.E."/>
            <person name="Zeng Q."/>
            <person name="Hung C.-Y."/>
            <person name="McMahan C."/>
            <person name="Muszewska A."/>
            <person name="Grynberg M."/>
            <person name="Mandel M.A."/>
            <person name="Kellner E.M."/>
            <person name="Barker B.M."/>
            <person name="Galgiani J.N."/>
            <person name="Orbach M.J."/>
            <person name="Kirkland T.N."/>
            <person name="Cole G.T."/>
            <person name="Henn M.R."/>
            <person name="Birren B.W."/>
            <person name="Taylor J.W."/>
        </authorList>
    </citation>
    <scope>NUCLEOTIDE SEQUENCE [LARGE SCALE GENOMIC DNA]</scope>
    <source>
        <strain evidence="4">UAMH 1704</strain>
    </source>
</reference>
<evidence type="ECO:0000313" key="4">
    <source>
        <dbReference type="Proteomes" id="UP000002058"/>
    </source>
</evidence>
<feature type="region of interest" description="Disordered" evidence="2">
    <location>
        <begin position="199"/>
        <end position="221"/>
    </location>
</feature>
<evidence type="ECO:0000313" key="3">
    <source>
        <dbReference type="EMBL" id="EEP82525.1"/>
    </source>
</evidence>
<evidence type="ECO:0000256" key="1">
    <source>
        <dbReference type="SAM" id="Coils"/>
    </source>
</evidence>
<dbReference type="EMBL" id="CH476619">
    <property type="protein sequence ID" value="EEP82525.1"/>
    <property type="molecule type" value="Genomic_DNA"/>
</dbReference>
<sequence length="221" mass="24782">MDDMFNAAIEKWSDTRLKAFLDARGVPVPQGSKRNELLAKVRLHRHKASTGYSAWTFDTWTKENLGKYLSSQHQKAMEKLSSNRDELLKQAQDAYASASKTGGSNYASVTSYMASATGAAKDMTFNTWSKDDLRRYLESYGLKTKRDAEIDELREQARQNANYFMYGTLKQEAGIFDRAWSAGQWVWDQLKIGALSGRAQGQKAADSAKDKAAGARQKVDL</sequence>
<dbReference type="Proteomes" id="UP000002058">
    <property type="component" value="Unassembled WGS sequence"/>
</dbReference>
<dbReference type="RefSeq" id="XP_002582617.1">
    <property type="nucleotide sequence ID" value="XM_002582571.1"/>
</dbReference>
<dbReference type="Pfam" id="PF10281">
    <property type="entry name" value="Ish1"/>
    <property type="match status" value="3"/>
</dbReference>
<evidence type="ECO:0008006" key="5">
    <source>
        <dbReference type="Google" id="ProtNLM"/>
    </source>
</evidence>
<dbReference type="AlphaFoldDB" id="C4JYY9"/>
<name>C4JYY9_UNCRE</name>
<accession>C4JYY9</accession>
<keyword evidence="1" id="KW-0175">Coiled coil</keyword>
<feature type="compositionally biased region" description="Basic and acidic residues" evidence="2">
    <location>
        <begin position="206"/>
        <end position="221"/>
    </location>
</feature>
<proteinExistence type="predicted"/>
<dbReference type="eggNOG" id="ENOG502RNIV">
    <property type="taxonomic scope" value="Eukaryota"/>
</dbReference>